<dbReference type="GO" id="GO:0008296">
    <property type="term" value="F:3'-5'-DNA exonuclease activity"/>
    <property type="evidence" value="ECO:0007669"/>
    <property type="project" value="TreeGrafter"/>
</dbReference>
<evidence type="ECO:0000256" key="4">
    <source>
        <dbReference type="ARBA" id="ARBA00022695"/>
    </source>
</evidence>
<dbReference type="EC" id="2.7.7.7" evidence="2"/>
<accession>A0AAD6WQ71</accession>
<dbReference type="InterPro" id="IPR050240">
    <property type="entry name" value="DNA_pol_type-B"/>
</dbReference>
<dbReference type="PANTHER" id="PTHR10322">
    <property type="entry name" value="DNA POLYMERASE CATALYTIC SUBUNIT"/>
    <property type="match status" value="1"/>
</dbReference>
<evidence type="ECO:0000313" key="12">
    <source>
        <dbReference type="Proteomes" id="UP001218188"/>
    </source>
</evidence>
<dbReference type="GO" id="GO:0003677">
    <property type="term" value="F:DNA binding"/>
    <property type="evidence" value="ECO:0007669"/>
    <property type="project" value="UniProtKB-KW"/>
</dbReference>
<keyword evidence="12" id="KW-1185">Reference proteome</keyword>
<proteinExistence type="inferred from homology"/>
<keyword evidence="5" id="KW-0235">DNA replication</keyword>
<dbReference type="InterPro" id="IPR036397">
    <property type="entry name" value="RNaseH_sf"/>
</dbReference>
<evidence type="ECO:0000256" key="9">
    <source>
        <dbReference type="ARBA" id="ARBA00049244"/>
    </source>
</evidence>
<organism evidence="11 12">
    <name type="scientific">Mycena alexandri</name>
    <dbReference type="NCBI Taxonomy" id="1745969"/>
    <lineage>
        <taxon>Eukaryota</taxon>
        <taxon>Fungi</taxon>
        <taxon>Dikarya</taxon>
        <taxon>Basidiomycota</taxon>
        <taxon>Agaricomycotina</taxon>
        <taxon>Agaricomycetes</taxon>
        <taxon>Agaricomycetidae</taxon>
        <taxon>Agaricales</taxon>
        <taxon>Marasmiineae</taxon>
        <taxon>Mycenaceae</taxon>
        <taxon>Mycena</taxon>
    </lineage>
</organism>
<name>A0AAD6WQ71_9AGAR</name>
<dbReference type="EMBL" id="JARJCM010000455">
    <property type="protein sequence ID" value="KAJ7016869.1"/>
    <property type="molecule type" value="Genomic_DNA"/>
</dbReference>
<dbReference type="PANTHER" id="PTHR10322:SF23">
    <property type="entry name" value="DNA POLYMERASE DELTA CATALYTIC SUBUNIT"/>
    <property type="match status" value="1"/>
</dbReference>
<dbReference type="AlphaFoldDB" id="A0AAD6WQ71"/>
<keyword evidence="7" id="KW-0238">DNA-binding</keyword>
<keyword evidence="4" id="KW-0548">Nucleotidyltransferase</keyword>
<keyword evidence="6" id="KW-0239">DNA-directed DNA polymerase</keyword>
<dbReference type="GO" id="GO:0006297">
    <property type="term" value="P:nucleotide-excision repair, DNA gap filling"/>
    <property type="evidence" value="ECO:0007669"/>
    <property type="project" value="TreeGrafter"/>
</dbReference>
<protein>
    <recommendedName>
        <fullName evidence="8">DNA polymerase delta catalytic subunit</fullName>
        <ecNumber evidence="2">2.7.7.7</ecNumber>
    </recommendedName>
</protein>
<evidence type="ECO:0000313" key="11">
    <source>
        <dbReference type="EMBL" id="KAJ7016869.1"/>
    </source>
</evidence>
<evidence type="ECO:0000256" key="1">
    <source>
        <dbReference type="ARBA" id="ARBA00005755"/>
    </source>
</evidence>
<comment type="caution">
    <text evidence="11">The sequence shown here is derived from an EMBL/GenBank/DDBJ whole genome shotgun (WGS) entry which is preliminary data.</text>
</comment>
<reference evidence="11" key="1">
    <citation type="submission" date="2023-03" db="EMBL/GenBank/DDBJ databases">
        <title>Massive genome expansion in bonnet fungi (Mycena s.s.) driven by repeated elements and novel gene families across ecological guilds.</title>
        <authorList>
            <consortium name="Lawrence Berkeley National Laboratory"/>
            <person name="Harder C.B."/>
            <person name="Miyauchi S."/>
            <person name="Viragh M."/>
            <person name="Kuo A."/>
            <person name="Thoen E."/>
            <person name="Andreopoulos B."/>
            <person name="Lu D."/>
            <person name="Skrede I."/>
            <person name="Drula E."/>
            <person name="Henrissat B."/>
            <person name="Morin E."/>
            <person name="Kohler A."/>
            <person name="Barry K."/>
            <person name="LaButti K."/>
            <person name="Morin E."/>
            <person name="Salamov A."/>
            <person name="Lipzen A."/>
            <person name="Mereny Z."/>
            <person name="Hegedus B."/>
            <person name="Baldrian P."/>
            <person name="Stursova M."/>
            <person name="Weitz H."/>
            <person name="Taylor A."/>
            <person name="Grigoriev I.V."/>
            <person name="Nagy L.G."/>
            <person name="Martin F."/>
            <person name="Kauserud H."/>
        </authorList>
    </citation>
    <scope>NUCLEOTIDE SEQUENCE</scope>
    <source>
        <strain evidence="11">CBHHK200</strain>
    </source>
</reference>
<dbReference type="Proteomes" id="UP001218188">
    <property type="component" value="Unassembled WGS sequence"/>
</dbReference>
<dbReference type="SUPFAM" id="SSF53098">
    <property type="entry name" value="Ribonuclease H-like"/>
    <property type="match status" value="1"/>
</dbReference>
<comment type="similarity">
    <text evidence="1">Belongs to the DNA polymerase type-B family.</text>
</comment>
<evidence type="ECO:0000256" key="7">
    <source>
        <dbReference type="ARBA" id="ARBA00023125"/>
    </source>
</evidence>
<evidence type="ECO:0000256" key="2">
    <source>
        <dbReference type="ARBA" id="ARBA00012417"/>
    </source>
</evidence>
<evidence type="ECO:0000256" key="5">
    <source>
        <dbReference type="ARBA" id="ARBA00022705"/>
    </source>
</evidence>
<dbReference type="InterPro" id="IPR006133">
    <property type="entry name" value="DNA-dir_DNA_pol_B_exonuc"/>
</dbReference>
<dbReference type="Gene3D" id="3.30.420.10">
    <property type="entry name" value="Ribonuclease H-like superfamily/Ribonuclease H"/>
    <property type="match status" value="1"/>
</dbReference>
<dbReference type="GO" id="GO:0003887">
    <property type="term" value="F:DNA-directed DNA polymerase activity"/>
    <property type="evidence" value="ECO:0007669"/>
    <property type="project" value="UniProtKB-KW"/>
</dbReference>
<sequence>MLRAVFLRRLWNPVAQTVLNPHLFSNARHLTGLTPGLNADPAATESVLKESLPPPSTFVDALKEMKPNHEDWSRPALMPFDDLVFFHTELLWDQTAGPMMFGVTKANNSVCVRITDYPSSSDPELKQLTRSMTWLKIPATKYARLVNPERLSHCQLELIVRWSDVESQPLEDPPPLRVLSFDLECLGRDNVFPQPEIDPVIQISNVVSILGDPAPPFIRNVFTLGTCSDIAGASVISFDDEAALLQHWSEFVQQIDPDLIIGYNISGFDLPYLLGRAKALQLSRFAFLGRVIGTETARARMGKYTSSRGSTRSWQDIPLPGRLQLDLMHYVRWEAGPTAKQGLSLNAVASRVLGEQKEDVHFTAIRGLQTGSADTRRQLAVYCLKDAYLPLRLLEVLGCVAQYTKQAHEKGIQFNSVLPDYDDTRMKDGGAHIAEERGVSISDKIPNPPGK</sequence>
<gene>
    <name evidence="11" type="ORF">C8F04DRAFT_491554</name>
</gene>
<dbReference type="InterPro" id="IPR012337">
    <property type="entry name" value="RNaseH-like_sf"/>
</dbReference>
<feature type="domain" description="DNA-directed DNA polymerase family B exonuclease" evidence="10">
    <location>
        <begin position="130"/>
        <end position="335"/>
    </location>
</feature>
<evidence type="ECO:0000256" key="8">
    <source>
        <dbReference type="ARBA" id="ARBA00024411"/>
    </source>
</evidence>
<dbReference type="GO" id="GO:0045004">
    <property type="term" value="P:DNA replication proofreading"/>
    <property type="evidence" value="ECO:0007669"/>
    <property type="project" value="TreeGrafter"/>
</dbReference>
<dbReference type="Pfam" id="PF03104">
    <property type="entry name" value="DNA_pol_B_exo1"/>
    <property type="match status" value="1"/>
</dbReference>
<evidence type="ECO:0000256" key="6">
    <source>
        <dbReference type="ARBA" id="ARBA00022932"/>
    </source>
</evidence>
<dbReference type="GO" id="GO:0006287">
    <property type="term" value="P:base-excision repair, gap-filling"/>
    <property type="evidence" value="ECO:0007669"/>
    <property type="project" value="TreeGrafter"/>
</dbReference>
<dbReference type="FunFam" id="3.30.420.10:FF:000004">
    <property type="entry name" value="DNA polymerase"/>
    <property type="match status" value="1"/>
</dbReference>
<evidence type="ECO:0000259" key="10">
    <source>
        <dbReference type="Pfam" id="PF03104"/>
    </source>
</evidence>
<comment type="catalytic activity">
    <reaction evidence="9">
        <text>DNA(n) + a 2'-deoxyribonucleoside 5'-triphosphate = DNA(n+1) + diphosphate</text>
        <dbReference type="Rhea" id="RHEA:22508"/>
        <dbReference type="Rhea" id="RHEA-COMP:17339"/>
        <dbReference type="Rhea" id="RHEA-COMP:17340"/>
        <dbReference type="ChEBI" id="CHEBI:33019"/>
        <dbReference type="ChEBI" id="CHEBI:61560"/>
        <dbReference type="ChEBI" id="CHEBI:173112"/>
        <dbReference type="EC" id="2.7.7.7"/>
    </reaction>
</comment>
<dbReference type="GO" id="GO:0043625">
    <property type="term" value="C:delta DNA polymerase complex"/>
    <property type="evidence" value="ECO:0007669"/>
    <property type="project" value="TreeGrafter"/>
</dbReference>
<dbReference type="Gene3D" id="2.40.50.730">
    <property type="match status" value="1"/>
</dbReference>
<keyword evidence="3" id="KW-0808">Transferase</keyword>
<evidence type="ECO:0000256" key="3">
    <source>
        <dbReference type="ARBA" id="ARBA00022679"/>
    </source>
</evidence>